<dbReference type="EMBL" id="QGML01000800">
    <property type="protein sequence ID" value="TVY90618.1"/>
    <property type="molecule type" value="Genomic_DNA"/>
</dbReference>
<evidence type="ECO:0000313" key="2">
    <source>
        <dbReference type="Proteomes" id="UP000315522"/>
    </source>
</evidence>
<protein>
    <submittedName>
        <fullName evidence="1">Uncharacterized protein</fullName>
    </submittedName>
</protein>
<dbReference type="AlphaFoldDB" id="A0A559MCD5"/>
<organism evidence="1 2">
    <name type="scientific">Lachnellula willkommii</name>
    <dbReference type="NCBI Taxonomy" id="215461"/>
    <lineage>
        <taxon>Eukaryota</taxon>
        <taxon>Fungi</taxon>
        <taxon>Dikarya</taxon>
        <taxon>Ascomycota</taxon>
        <taxon>Pezizomycotina</taxon>
        <taxon>Leotiomycetes</taxon>
        <taxon>Helotiales</taxon>
        <taxon>Lachnaceae</taxon>
        <taxon>Lachnellula</taxon>
    </lineage>
</organism>
<accession>A0A559MCD5</accession>
<sequence>MPNWKTYESSVRLLSAIVAAHPGLKLNYDEVSRFYGGGTKYKAVWDRMTQIQKTAKLLTAAVDDGQDPITVEVLDIRGSTKAQDISARYGGDCTKWAIENRLRRVKTDAKMINNALIQGIDPITLPIEGHQGEVAARGKGCGQAVFIIFFQHQHIAHNPPTHLLIKDIHAIPRVVENSFPKNDLPVFDKFVLLSFLRKTARWFGSDATPKAVSNVVGQIIKPYIQKVATILESGGDPKDIPCSEFTWVKPRKGTNGLIT</sequence>
<comment type="caution">
    <text evidence="1">The sequence shown here is derived from an EMBL/GenBank/DDBJ whole genome shotgun (WGS) entry which is preliminary data.</text>
</comment>
<proteinExistence type="predicted"/>
<keyword evidence="2" id="KW-1185">Reference proteome</keyword>
<dbReference type="Proteomes" id="UP000315522">
    <property type="component" value="Unassembled WGS sequence"/>
</dbReference>
<evidence type="ECO:0000313" key="1">
    <source>
        <dbReference type="EMBL" id="TVY90618.1"/>
    </source>
</evidence>
<gene>
    <name evidence="1" type="ORF">LAWI1_G001153</name>
</gene>
<reference evidence="1 2" key="1">
    <citation type="submission" date="2018-05" db="EMBL/GenBank/DDBJ databases">
        <title>Genome sequencing and assembly of the regulated plant pathogen Lachnellula willkommii and related sister species for the development of diagnostic species identification markers.</title>
        <authorList>
            <person name="Giroux E."/>
            <person name="Bilodeau G."/>
        </authorList>
    </citation>
    <scope>NUCLEOTIDE SEQUENCE [LARGE SCALE GENOMIC DNA]</scope>
    <source>
        <strain evidence="1 2">CBS 172.35</strain>
    </source>
</reference>
<name>A0A559MCD5_9HELO</name>